<evidence type="ECO:0000256" key="3">
    <source>
        <dbReference type="ARBA" id="ARBA00012438"/>
    </source>
</evidence>
<dbReference type="CDD" id="cd00075">
    <property type="entry name" value="HATPase"/>
    <property type="match status" value="1"/>
</dbReference>
<organism evidence="15 16">
    <name type="scientific">Catenulispora pinistramenti</name>
    <dbReference type="NCBI Taxonomy" id="2705254"/>
    <lineage>
        <taxon>Bacteria</taxon>
        <taxon>Bacillati</taxon>
        <taxon>Actinomycetota</taxon>
        <taxon>Actinomycetes</taxon>
        <taxon>Catenulisporales</taxon>
        <taxon>Catenulisporaceae</taxon>
        <taxon>Catenulispora</taxon>
    </lineage>
</organism>
<dbReference type="EMBL" id="JAAFYZ010000200">
    <property type="protein sequence ID" value="MBS2552636.1"/>
    <property type="molecule type" value="Genomic_DNA"/>
</dbReference>
<dbReference type="Gene3D" id="6.10.340.10">
    <property type="match status" value="1"/>
</dbReference>
<evidence type="ECO:0000259" key="14">
    <source>
        <dbReference type="PROSITE" id="PS50885"/>
    </source>
</evidence>
<dbReference type="Gene3D" id="3.30.565.10">
    <property type="entry name" value="Histidine kinase-like ATPase, C-terminal domain"/>
    <property type="match status" value="1"/>
</dbReference>
<dbReference type="Gene3D" id="1.10.287.130">
    <property type="match status" value="1"/>
</dbReference>
<dbReference type="Pfam" id="PF02518">
    <property type="entry name" value="HATPase_c"/>
    <property type="match status" value="1"/>
</dbReference>
<protein>
    <recommendedName>
        <fullName evidence="3">histidine kinase</fullName>
        <ecNumber evidence="3">2.7.13.3</ecNumber>
    </recommendedName>
</protein>
<dbReference type="SUPFAM" id="SSF47384">
    <property type="entry name" value="Homodimeric domain of signal transducing histidine kinase"/>
    <property type="match status" value="1"/>
</dbReference>
<dbReference type="SMART" id="SM00388">
    <property type="entry name" value="HisKA"/>
    <property type="match status" value="1"/>
</dbReference>
<comment type="catalytic activity">
    <reaction evidence="1">
        <text>ATP + protein L-histidine = ADP + protein N-phospho-L-histidine.</text>
        <dbReference type="EC" id="2.7.13.3"/>
    </reaction>
</comment>
<evidence type="ECO:0000256" key="11">
    <source>
        <dbReference type="SAM" id="MobiDB-lite"/>
    </source>
</evidence>
<evidence type="ECO:0000313" key="15">
    <source>
        <dbReference type="EMBL" id="MBS2552636.1"/>
    </source>
</evidence>
<feature type="transmembrane region" description="Helical" evidence="12">
    <location>
        <begin position="219"/>
        <end position="244"/>
    </location>
</feature>
<feature type="domain" description="Histidine kinase" evidence="13">
    <location>
        <begin position="305"/>
        <end position="514"/>
    </location>
</feature>
<dbReference type="Pfam" id="PF00672">
    <property type="entry name" value="HAMP"/>
    <property type="match status" value="1"/>
</dbReference>
<accession>A0ABS5L2S8</accession>
<sequence length="519" mass="56079">MLKEKPKGGFKDSPRDKPKDGKGSGKLPKVQELPRRADRERRRHKRPLRLTGLRMRLLAAFAAVALMTSVAVTGVSYVLTRQSLMNRVLDTAEQQFKAAVNQNVQPLEQASPSTPTSTTTTSLYFLANQLQQSAGGNGWVVNRDGMTVGSTNPPIPYDAVPVDLRTHARDGIAWQRTTVNGQPTLIIGSSVQPNGIEVYDFVSLEPQQEDLDRLGQNSAIAAAIAIAISLLLGLVASRGVLLPLRRLGIAARRLGSGKLDTRVEVRGNDEVADVSRTFNETAEALERSIAELRSLEASSRRFVADVSHELRTPLTAMTAVTDMLEEATDVGDESAPAAQLIVNETRRLARLVEDLMEISRFDAGTAELRREEIDLVALVQGCLDARGWTGRVTLGVPESMVVAVDKRRIDVIVANMVGNAIKHGGDGPVELGIGVLGPNLVLQVRDHGPGIPPDALEHIFERFYKADKARVRSEGSGLGLSIAFENAHIHGGELTGANHPEGGAVFTLRLPFLQSGVQL</sequence>
<keyword evidence="8 12" id="KW-1133">Transmembrane helix</keyword>
<keyword evidence="7 15" id="KW-0418">Kinase</keyword>
<keyword evidence="9" id="KW-0902">Two-component regulatory system</keyword>
<gene>
    <name evidence="15" type="ORF">KGQ19_37850</name>
</gene>
<dbReference type="PRINTS" id="PR00344">
    <property type="entry name" value="BCTRLSENSOR"/>
</dbReference>
<evidence type="ECO:0000256" key="2">
    <source>
        <dbReference type="ARBA" id="ARBA00004236"/>
    </source>
</evidence>
<feature type="domain" description="HAMP" evidence="14">
    <location>
        <begin position="238"/>
        <end position="290"/>
    </location>
</feature>
<keyword evidence="10 12" id="KW-0472">Membrane</keyword>
<dbReference type="InterPro" id="IPR036097">
    <property type="entry name" value="HisK_dim/P_sf"/>
</dbReference>
<dbReference type="InterPro" id="IPR004358">
    <property type="entry name" value="Sig_transdc_His_kin-like_C"/>
</dbReference>
<dbReference type="SMART" id="SM00387">
    <property type="entry name" value="HATPase_c"/>
    <property type="match status" value="1"/>
</dbReference>
<feature type="transmembrane region" description="Helical" evidence="12">
    <location>
        <begin position="57"/>
        <end position="79"/>
    </location>
</feature>
<feature type="compositionally biased region" description="Basic and acidic residues" evidence="11">
    <location>
        <begin position="1"/>
        <end position="23"/>
    </location>
</feature>
<keyword evidence="6 12" id="KW-0812">Transmembrane</keyword>
<dbReference type="InterPro" id="IPR003661">
    <property type="entry name" value="HisK_dim/P_dom"/>
</dbReference>
<evidence type="ECO:0000256" key="8">
    <source>
        <dbReference type="ARBA" id="ARBA00022989"/>
    </source>
</evidence>
<dbReference type="InterPro" id="IPR050428">
    <property type="entry name" value="TCS_sensor_his_kinase"/>
</dbReference>
<evidence type="ECO:0000256" key="10">
    <source>
        <dbReference type="ARBA" id="ARBA00023136"/>
    </source>
</evidence>
<evidence type="ECO:0000256" key="5">
    <source>
        <dbReference type="ARBA" id="ARBA00022679"/>
    </source>
</evidence>
<keyword evidence="4" id="KW-0597">Phosphoprotein</keyword>
<dbReference type="InterPro" id="IPR036890">
    <property type="entry name" value="HATPase_C_sf"/>
</dbReference>
<dbReference type="InterPro" id="IPR005467">
    <property type="entry name" value="His_kinase_dom"/>
</dbReference>
<dbReference type="PROSITE" id="PS50109">
    <property type="entry name" value="HIS_KIN"/>
    <property type="match status" value="1"/>
</dbReference>
<evidence type="ECO:0000313" key="16">
    <source>
        <dbReference type="Proteomes" id="UP000730482"/>
    </source>
</evidence>
<dbReference type="GO" id="GO:0016301">
    <property type="term" value="F:kinase activity"/>
    <property type="evidence" value="ECO:0007669"/>
    <property type="project" value="UniProtKB-KW"/>
</dbReference>
<dbReference type="InterPro" id="IPR003594">
    <property type="entry name" value="HATPase_dom"/>
</dbReference>
<dbReference type="PROSITE" id="PS50885">
    <property type="entry name" value="HAMP"/>
    <property type="match status" value="1"/>
</dbReference>
<dbReference type="PANTHER" id="PTHR45436:SF5">
    <property type="entry name" value="SENSOR HISTIDINE KINASE TRCS"/>
    <property type="match status" value="1"/>
</dbReference>
<dbReference type="SUPFAM" id="SSF158472">
    <property type="entry name" value="HAMP domain-like"/>
    <property type="match status" value="1"/>
</dbReference>
<evidence type="ECO:0000256" key="9">
    <source>
        <dbReference type="ARBA" id="ARBA00023012"/>
    </source>
</evidence>
<comment type="caution">
    <text evidence="15">The sequence shown here is derived from an EMBL/GenBank/DDBJ whole genome shotgun (WGS) entry which is preliminary data.</text>
</comment>
<keyword evidence="5" id="KW-0808">Transferase</keyword>
<proteinExistence type="predicted"/>
<evidence type="ECO:0000256" key="1">
    <source>
        <dbReference type="ARBA" id="ARBA00000085"/>
    </source>
</evidence>
<evidence type="ECO:0000259" key="13">
    <source>
        <dbReference type="PROSITE" id="PS50109"/>
    </source>
</evidence>
<keyword evidence="16" id="KW-1185">Reference proteome</keyword>
<reference evidence="15 16" key="1">
    <citation type="submission" date="2020-02" db="EMBL/GenBank/DDBJ databases">
        <title>Acidophilic actinobacteria isolated from forest soil.</title>
        <authorList>
            <person name="Golinska P."/>
        </authorList>
    </citation>
    <scope>NUCLEOTIDE SEQUENCE [LARGE SCALE GENOMIC DNA]</scope>
    <source>
        <strain evidence="15 16">NL8</strain>
    </source>
</reference>
<name>A0ABS5L2S8_9ACTN</name>
<evidence type="ECO:0000256" key="12">
    <source>
        <dbReference type="SAM" id="Phobius"/>
    </source>
</evidence>
<dbReference type="RefSeq" id="WP_212018411.1">
    <property type="nucleotide sequence ID" value="NZ_JAAFYZ010000200.1"/>
</dbReference>
<dbReference type="SUPFAM" id="SSF55874">
    <property type="entry name" value="ATPase domain of HSP90 chaperone/DNA topoisomerase II/histidine kinase"/>
    <property type="match status" value="1"/>
</dbReference>
<evidence type="ECO:0000256" key="6">
    <source>
        <dbReference type="ARBA" id="ARBA00022692"/>
    </source>
</evidence>
<evidence type="ECO:0000256" key="7">
    <source>
        <dbReference type="ARBA" id="ARBA00022777"/>
    </source>
</evidence>
<dbReference type="CDD" id="cd06225">
    <property type="entry name" value="HAMP"/>
    <property type="match status" value="1"/>
</dbReference>
<dbReference type="Pfam" id="PF00512">
    <property type="entry name" value="HisKA"/>
    <property type="match status" value="1"/>
</dbReference>
<dbReference type="CDD" id="cd00082">
    <property type="entry name" value="HisKA"/>
    <property type="match status" value="1"/>
</dbReference>
<feature type="region of interest" description="Disordered" evidence="11">
    <location>
        <begin position="1"/>
        <end position="47"/>
    </location>
</feature>
<dbReference type="PANTHER" id="PTHR45436">
    <property type="entry name" value="SENSOR HISTIDINE KINASE YKOH"/>
    <property type="match status" value="1"/>
</dbReference>
<evidence type="ECO:0000256" key="4">
    <source>
        <dbReference type="ARBA" id="ARBA00022553"/>
    </source>
</evidence>
<dbReference type="SMART" id="SM00304">
    <property type="entry name" value="HAMP"/>
    <property type="match status" value="1"/>
</dbReference>
<dbReference type="InterPro" id="IPR003660">
    <property type="entry name" value="HAMP_dom"/>
</dbReference>
<dbReference type="Proteomes" id="UP000730482">
    <property type="component" value="Unassembled WGS sequence"/>
</dbReference>
<comment type="subcellular location">
    <subcellularLocation>
        <location evidence="2">Cell membrane</location>
    </subcellularLocation>
</comment>
<dbReference type="EC" id="2.7.13.3" evidence="3"/>